<accession>A0ABD1XVG9</accession>
<protein>
    <submittedName>
        <fullName evidence="2">Uncharacterized protein</fullName>
    </submittedName>
</protein>
<reference evidence="2 3" key="1">
    <citation type="submission" date="2024-09" db="EMBL/GenBank/DDBJ databases">
        <title>Chromosome-scale assembly of Riccia fluitans.</title>
        <authorList>
            <person name="Paukszto L."/>
            <person name="Sawicki J."/>
            <person name="Karawczyk K."/>
            <person name="Piernik-Szablinska J."/>
            <person name="Szczecinska M."/>
            <person name="Mazdziarz M."/>
        </authorList>
    </citation>
    <scope>NUCLEOTIDE SEQUENCE [LARGE SCALE GENOMIC DNA]</scope>
    <source>
        <strain evidence="2">Rf_01</strain>
        <tissue evidence="2">Aerial parts of the thallus</tissue>
    </source>
</reference>
<evidence type="ECO:0000313" key="3">
    <source>
        <dbReference type="Proteomes" id="UP001605036"/>
    </source>
</evidence>
<keyword evidence="3" id="KW-1185">Reference proteome</keyword>
<comment type="caution">
    <text evidence="2">The sequence shown here is derived from an EMBL/GenBank/DDBJ whole genome shotgun (WGS) entry which is preliminary data.</text>
</comment>
<feature type="compositionally biased region" description="Basic and acidic residues" evidence="1">
    <location>
        <begin position="179"/>
        <end position="194"/>
    </location>
</feature>
<organism evidence="2 3">
    <name type="scientific">Riccia fluitans</name>
    <dbReference type="NCBI Taxonomy" id="41844"/>
    <lineage>
        <taxon>Eukaryota</taxon>
        <taxon>Viridiplantae</taxon>
        <taxon>Streptophyta</taxon>
        <taxon>Embryophyta</taxon>
        <taxon>Marchantiophyta</taxon>
        <taxon>Marchantiopsida</taxon>
        <taxon>Marchantiidae</taxon>
        <taxon>Marchantiales</taxon>
        <taxon>Ricciaceae</taxon>
        <taxon>Riccia</taxon>
    </lineage>
</organism>
<proteinExistence type="predicted"/>
<dbReference type="AlphaFoldDB" id="A0ABD1XVG9"/>
<feature type="region of interest" description="Disordered" evidence="1">
    <location>
        <begin position="162"/>
        <end position="194"/>
    </location>
</feature>
<dbReference type="EMBL" id="JBHFFA010000007">
    <property type="protein sequence ID" value="KAL2612897.1"/>
    <property type="molecule type" value="Genomic_DNA"/>
</dbReference>
<feature type="compositionally biased region" description="Basic and acidic residues" evidence="1">
    <location>
        <begin position="210"/>
        <end position="224"/>
    </location>
</feature>
<gene>
    <name evidence="2" type="ORF">R1flu_024589</name>
</gene>
<feature type="region of interest" description="Disordered" evidence="1">
    <location>
        <begin position="208"/>
        <end position="246"/>
    </location>
</feature>
<evidence type="ECO:0000256" key="1">
    <source>
        <dbReference type="SAM" id="MobiDB-lite"/>
    </source>
</evidence>
<evidence type="ECO:0000313" key="2">
    <source>
        <dbReference type="EMBL" id="KAL2612897.1"/>
    </source>
</evidence>
<name>A0ABD1XVG9_9MARC</name>
<sequence>MNSQPLPPLANASPVEAKWRLGHRHEFCSSPPLANALPVEAKTLPSLLLFPYLAAANMDLNRLFWRKVWHSGKLNIEFHCNHPELKKNRKKWMREANPTLNGKSTQVRKSLVFFAGLELYGIKIDCSKLNVHKGINRHSAKEKQKARKELWRMQVKFEGEGRTYMPSGDASADPSPVVDKGKAKVEEGPNISDDKNLEKLDAAQMKRARRENTEANRPTDRILAENKPGQVSQKGNDPCHGKGGMDSPCPPRPTMQVEEDVGHVHGFVDQMLHDFKIANQEHDGLQRRPDLYELLTEKLRGHHIRGHPYAIASFPNVTLTCTRKITTFPEDIDQFKMNMDAYPELKHAVEHHKGMIKYKTDCSVYGIEVINRNTGELDTGEAGLHPDEFQGGNNEVDIAACDENKVLLVTEVSRALDTPGLDVDRFLGRVPRATLGNEHTPSREGGSDYIDELGPLTVARLRREFALLESQVRGNRPLTWAQARVLFPQPQHVEHSPPQEVTLAEIPMDHVEDIQSPPSDVASEPIEAT</sequence>
<dbReference type="Proteomes" id="UP001605036">
    <property type="component" value="Unassembled WGS sequence"/>
</dbReference>